<protein>
    <submittedName>
        <fullName evidence="1">Uncharacterized protein</fullName>
    </submittedName>
</protein>
<reference evidence="1" key="2">
    <citation type="submission" date="2025-09" db="UniProtKB">
        <authorList>
            <consortium name="Ensembl"/>
        </authorList>
    </citation>
    <scope>IDENTIFICATION</scope>
</reference>
<reference evidence="1" key="1">
    <citation type="submission" date="2025-08" db="UniProtKB">
        <authorList>
            <consortium name="Ensembl"/>
        </authorList>
    </citation>
    <scope>IDENTIFICATION</scope>
</reference>
<proteinExistence type="predicted"/>
<evidence type="ECO:0000313" key="2">
    <source>
        <dbReference type="Proteomes" id="UP000694391"/>
    </source>
</evidence>
<organism evidence="1 2">
    <name type="scientific">Canis lupus dingo</name>
    <name type="common">dingo</name>
    <dbReference type="NCBI Taxonomy" id="286419"/>
    <lineage>
        <taxon>Eukaryota</taxon>
        <taxon>Metazoa</taxon>
        <taxon>Chordata</taxon>
        <taxon>Craniata</taxon>
        <taxon>Vertebrata</taxon>
        <taxon>Euteleostomi</taxon>
        <taxon>Mammalia</taxon>
        <taxon>Eutheria</taxon>
        <taxon>Laurasiatheria</taxon>
        <taxon>Carnivora</taxon>
        <taxon>Caniformia</taxon>
        <taxon>Canidae</taxon>
        <taxon>Canis</taxon>
    </lineage>
</organism>
<keyword evidence="2" id="KW-1185">Reference proteome</keyword>
<dbReference type="GeneTree" id="ENSGT00980000202873"/>
<dbReference type="Proteomes" id="UP000694391">
    <property type="component" value="Unplaced"/>
</dbReference>
<name>A0A8C0K8Y6_CANLU</name>
<dbReference type="AlphaFoldDB" id="A0A8C0K8Y6"/>
<dbReference type="Ensembl" id="ENSCAFT00020014948.1">
    <property type="protein sequence ID" value="ENSCAFP00020012950.1"/>
    <property type="gene ID" value="ENSCAFG00020010431.1"/>
</dbReference>
<accession>A0A8C0K8Y6</accession>
<sequence>MEPLRGRELPPWSQAPKADALSQVSPLSLCFHVTQHFLASPSDPWVCSLHPTPGHSHLLAPLGSLSPHCHSSWTDSASCTPSPDPIVWGRRLTEDNTHQQLKCSSGGHKTLWLQEDPAHPWSSEPQLSHL</sequence>
<evidence type="ECO:0000313" key="1">
    <source>
        <dbReference type="Ensembl" id="ENSCAFP00020012950.1"/>
    </source>
</evidence>